<dbReference type="GO" id="GO:0016740">
    <property type="term" value="F:transferase activity"/>
    <property type="evidence" value="ECO:0007669"/>
    <property type="project" value="UniProtKB-KW"/>
</dbReference>
<keyword evidence="1" id="KW-0808">Transferase</keyword>
<dbReference type="EMBL" id="CP127389">
    <property type="protein sequence ID" value="WIV89206.1"/>
    <property type="molecule type" value="Genomic_DNA"/>
</dbReference>
<protein>
    <submittedName>
        <fullName evidence="1">Nucleotidyl transferase AbiEii/AbiGii toxin family protein</fullName>
    </submittedName>
</protein>
<keyword evidence="2" id="KW-1185">Reference proteome</keyword>
<dbReference type="Gene3D" id="3.10.450.620">
    <property type="entry name" value="JHP933, nucleotidyltransferase-like core domain"/>
    <property type="match status" value="1"/>
</dbReference>
<organism evidence="1 2">
    <name type="scientific">Proteus appendicitidis</name>
    <dbReference type="NCBI Taxonomy" id="3034648"/>
    <lineage>
        <taxon>Bacteria</taxon>
        <taxon>Pseudomonadati</taxon>
        <taxon>Pseudomonadota</taxon>
        <taxon>Gammaproteobacteria</taxon>
        <taxon>Enterobacterales</taxon>
        <taxon>Morganellaceae</taxon>
        <taxon>Proteus</taxon>
    </lineage>
</organism>
<name>A0ABY8Y9Y6_9GAMM</name>
<dbReference type="Pfam" id="PF08843">
    <property type="entry name" value="AbiEii"/>
    <property type="match status" value="1"/>
</dbReference>
<evidence type="ECO:0000313" key="1">
    <source>
        <dbReference type="EMBL" id="WIV89206.1"/>
    </source>
</evidence>
<dbReference type="InterPro" id="IPR014942">
    <property type="entry name" value="AbiEii"/>
</dbReference>
<gene>
    <name evidence="1" type="ORF">QQS39_04100</name>
</gene>
<proteinExistence type="predicted"/>
<evidence type="ECO:0000313" key="2">
    <source>
        <dbReference type="Proteomes" id="UP001226651"/>
    </source>
</evidence>
<accession>A0ABY8Y9Y6</accession>
<dbReference type="Proteomes" id="UP001226651">
    <property type="component" value="Chromosome"/>
</dbReference>
<dbReference type="RefSeq" id="WP_285805432.1">
    <property type="nucleotide sequence ID" value="NZ_CP127389.1"/>
</dbReference>
<sequence>MILHKNEHRSLFIETIKKTSEKFNIPSSYVEKDYYLTNALLRISKSIYCNNVIFKGGTSLSKIYKAIDRFSEDIDLAILPNTNWKDAKIKKIIKEIIHLATIDLEDSGEKFNNGSRFRKKRYKYPRIDSSELLGEVKDTLLFECNAYTTPSPIIKRNICSLIAEWAIASEQDHLINTYQLNDFPFLVLCWKRTFCEKILGLLTASSKGLLKDKVRHFYDLTQLNRVQEIKRFINCDNTFFDLLSISIENDMTHFEKEKLSWITEDLSKNELFLNFSQIWDEIKSSYYGDFQKMIIYKENMPTKNEIEDTFMLIKSRLYSYSQSSSYLNLIAKS</sequence>
<reference evidence="1 2" key="1">
    <citation type="submission" date="2023-06" db="EMBL/GenBank/DDBJ databases">
        <title>Proteus appendicitidis sp. nov., isolated from the appendiceal pus of an appendicitis patient in Yongzhou, China.</title>
        <authorList>
            <person name="Cai X."/>
        </authorList>
    </citation>
    <scope>NUCLEOTIDE SEQUENCE [LARGE SCALE GENOMIC DNA]</scope>
    <source>
        <strain evidence="1 2">HZ0627</strain>
    </source>
</reference>